<dbReference type="AlphaFoldDB" id="T1K5L3"/>
<dbReference type="Proteomes" id="UP000015104">
    <property type="component" value="Unassembled WGS sequence"/>
</dbReference>
<organism evidence="2 3">
    <name type="scientific">Tetranychus urticae</name>
    <name type="common">Two-spotted spider mite</name>
    <dbReference type="NCBI Taxonomy" id="32264"/>
    <lineage>
        <taxon>Eukaryota</taxon>
        <taxon>Metazoa</taxon>
        <taxon>Ecdysozoa</taxon>
        <taxon>Arthropoda</taxon>
        <taxon>Chelicerata</taxon>
        <taxon>Arachnida</taxon>
        <taxon>Acari</taxon>
        <taxon>Acariformes</taxon>
        <taxon>Trombidiformes</taxon>
        <taxon>Prostigmata</taxon>
        <taxon>Eleutherengona</taxon>
        <taxon>Raphignathae</taxon>
        <taxon>Tetranychoidea</taxon>
        <taxon>Tetranychidae</taxon>
        <taxon>Tetranychus</taxon>
    </lineage>
</organism>
<evidence type="ECO:0000313" key="2">
    <source>
        <dbReference type="EnsemblMetazoa" id="tetur05g06660.1"/>
    </source>
</evidence>
<reference evidence="3" key="1">
    <citation type="submission" date="2011-08" db="EMBL/GenBank/DDBJ databases">
        <authorList>
            <person name="Rombauts S."/>
        </authorList>
    </citation>
    <scope>NUCLEOTIDE SEQUENCE</scope>
    <source>
        <strain evidence="3">London</strain>
    </source>
</reference>
<accession>T1K5L3</accession>
<evidence type="ECO:0000313" key="3">
    <source>
        <dbReference type="Proteomes" id="UP000015104"/>
    </source>
</evidence>
<protein>
    <submittedName>
        <fullName evidence="2">Uncharacterized protein</fullName>
    </submittedName>
</protein>
<feature type="region of interest" description="Disordered" evidence="1">
    <location>
        <begin position="1"/>
        <end position="21"/>
    </location>
</feature>
<keyword evidence="3" id="KW-1185">Reference proteome</keyword>
<proteinExistence type="predicted"/>
<sequence>MIRSDHKSGSTKSGELAGRFMEDTKGLNHSLNVYLPMNQRKSISIKNSN</sequence>
<name>T1K5L3_TETUR</name>
<dbReference type="EnsemblMetazoa" id="tetur05g06660.1">
    <property type="protein sequence ID" value="tetur05g06660.1"/>
    <property type="gene ID" value="tetur05g06660"/>
</dbReference>
<dbReference type="HOGENOM" id="CLU_3144601_0_0_1"/>
<dbReference type="EMBL" id="CAEY01001589">
    <property type="status" value="NOT_ANNOTATED_CDS"/>
    <property type="molecule type" value="Genomic_DNA"/>
</dbReference>
<evidence type="ECO:0000256" key="1">
    <source>
        <dbReference type="SAM" id="MobiDB-lite"/>
    </source>
</evidence>
<reference evidence="2" key="2">
    <citation type="submission" date="2015-06" db="UniProtKB">
        <authorList>
            <consortium name="EnsemblMetazoa"/>
        </authorList>
    </citation>
    <scope>IDENTIFICATION</scope>
</reference>